<proteinExistence type="predicted"/>
<feature type="region of interest" description="Disordered" evidence="1">
    <location>
        <begin position="106"/>
        <end position="158"/>
    </location>
</feature>
<dbReference type="Proteomes" id="UP000541444">
    <property type="component" value="Unassembled WGS sequence"/>
</dbReference>
<evidence type="ECO:0000256" key="1">
    <source>
        <dbReference type="SAM" id="MobiDB-lite"/>
    </source>
</evidence>
<organism evidence="2 3">
    <name type="scientific">Kingdonia uniflora</name>
    <dbReference type="NCBI Taxonomy" id="39325"/>
    <lineage>
        <taxon>Eukaryota</taxon>
        <taxon>Viridiplantae</taxon>
        <taxon>Streptophyta</taxon>
        <taxon>Embryophyta</taxon>
        <taxon>Tracheophyta</taxon>
        <taxon>Spermatophyta</taxon>
        <taxon>Magnoliopsida</taxon>
        <taxon>Ranunculales</taxon>
        <taxon>Circaeasteraceae</taxon>
        <taxon>Kingdonia</taxon>
    </lineage>
</organism>
<dbReference type="InterPro" id="IPR022228">
    <property type="entry name" value="DUF3755"/>
</dbReference>
<dbReference type="AlphaFoldDB" id="A0A7J7N558"/>
<protein>
    <recommendedName>
        <fullName evidence="4">Myb-like domain-containing protein</fullName>
    </recommendedName>
</protein>
<dbReference type="EMBL" id="JACGCM010001055">
    <property type="protein sequence ID" value="KAF6162253.1"/>
    <property type="molecule type" value="Genomic_DNA"/>
</dbReference>
<dbReference type="OrthoDB" id="19768at2759"/>
<feature type="compositionally biased region" description="Basic and acidic residues" evidence="1">
    <location>
        <begin position="106"/>
        <end position="121"/>
    </location>
</feature>
<accession>A0A7J7N558</accession>
<comment type="caution">
    <text evidence="2">The sequence shown here is derived from an EMBL/GenBank/DDBJ whole genome shotgun (WGS) entry which is preliminary data.</text>
</comment>
<reference evidence="2 3" key="1">
    <citation type="journal article" date="2020" name="IScience">
        <title>Genome Sequencing of the Endangered Kingdonia uniflora (Circaeasteraceae, Ranunculales) Reveals Potential Mechanisms of Evolutionary Specialization.</title>
        <authorList>
            <person name="Sun Y."/>
            <person name="Deng T."/>
            <person name="Zhang A."/>
            <person name="Moore M.J."/>
            <person name="Landis J.B."/>
            <person name="Lin N."/>
            <person name="Zhang H."/>
            <person name="Zhang X."/>
            <person name="Huang J."/>
            <person name="Zhang X."/>
            <person name="Sun H."/>
            <person name="Wang H."/>
        </authorList>
    </citation>
    <scope>NUCLEOTIDE SEQUENCE [LARGE SCALE GENOMIC DNA]</scope>
    <source>
        <strain evidence="2">TB1705</strain>
        <tissue evidence="2">Leaf</tissue>
    </source>
</reference>
<feature type="region of interest" description="Disordered" evidence="1">
    <location>
        <begin position="1"/>
        <end position="57"/>
    </location>
</feature>
<dbReference type="PANTHER" id="PTHR14000:SF1">
    <property type="entry name" value="HISTONE H2A DEUBIQUITINASE (DUF3755)"/>
    <property type="match status" value="1"/>
</dbReference>
<evidence type="ECO:0000313" key="2">
    <source>
        <dbReference type="EMBL" id="KAF6162253.1"/>
    </source>
</evidence>
<keyword evidence="3" id="KW-1185">Reference proteome</keyword>
<name>A0A7J7N558_9MAGN</name>
<evidence type="ECO:0008006" key="4">
    <source>
        <dbReference type="Google" id="ProtNLM"/>
    </source>
</evidence>
<dbReference type="PANTHER" id="PTHR14000">
    <property type="entry name" value="FINGER CCCH DOMAIN PROTEIN, PUTATIVE (DUF3755)-RELATED"/>
    <property type="match status" value="1"/>
</dbReference>
<sequence>MAASANPSGNQEGNNGNNNGVNPNGGVNPNNNGSNGVAVDNSGAAPVLKHVPNPGLSVQWTSEEQSILDEELAKKATEPTWTLYARVALLLNDKTARDVAMRCRWMTKKENSKKRKEEHNGRKSKKEKSADPSGKLPSHIAARPNAPPHAQPMISLDNDDGISYKDIGGATGQLLEQNAQFFTQIYANFASFKIHDNINLLCQARDNILTILNDLNDIPGVAKPMPPIPVKVNEEIANSILPRTSRTMQP</sequence>
<feature type="compositionally biased region" description="Low complexity" evidence="1">
    <location>
        <begin position="1"/>
        <end position="37"/>
    </location>
</feature>
<evidence type="ECO:0000313" key="3">
    <source>
        <dbReference type="Proteomes" id="UP000541444"/>
    </source>
</evidence>
<dbReference type="Pfam" id="PF12579">
    <property type="entry name" value="DUF3755"/>
    <property type="match status" value="1"/>
</dbReference>
<gene>
    <name evidence="2" type="ORF">GIB67_008382</name>
</gene>